<dbReference type="InterPro" id="IPR050807">
    <property type="entry name" value="TransReg_Diox_bact_type"/>
</dbReference>
<dbReference type="GO" id="GO:0003677">
    <property type="term" value="F:DNA binding"/>
    <property type="evidence" value="ECO:0007669"/>
    <property type="project" value="UniProtKB-KW"/>
</dbReference>
<dbReference type="InterPro" id="IPR001387">
    <property type="entry name" value="Cro/C1-type_HTH"/>
</dbReference>
<dbReference type="Pfam" id="PF12844">
    <property type="entry name" value="HTH_19"/>
    <property type="match status" value="1"/>
</dbReference>
<dbReference type="Gene3D" id="1.10.260.40">
    <property type="entry name" value="lambda repressor-like DNA-binding domains"/>
    <property type="match status" value="1"/>
</dbReference>
<dbReference type="CDD" id="cd00093">
    <property type="entry name" value="HTH_XRE"/>
    <property type="match status" value="1"/>
</dbReference>
<dbReference type="InterPro" id="IPR011051">
    <property type="entry name" value="RmlC_Cupin_sf"/>
</dbReference>
<keyword evidence="1" id="KW-0238">DNA-binding</keyword>
<accession>E0Y203</accession>
<feature type="region of interest" description="Disordered" evidence="2">
    <location>
        <begin position="1"/>
        <end position="24"/>
    </location>
</feature>
<proteinExistence type="predicted"/>
<dbReference type="InterPro" id="IPR010982">
    <property type="entry name" value="Lambda_DNA-bd_dom_sf"/>
</dbReference>
<dbReference type="CDD" id="cd02209">
    <property type="entry name" value="cupin_XRE_C"/>
    <property type="match status" value="1"/>
</dbReference>
<dbReference type="SUPFAM" id="SSF47413">
    <property type="entry name" value="lambda repressor-like DNA-binding domains"/>
    <property type="match status" value="1"/>
</dbReference>
<evidence type="ECO:0000256" key="1">
    <source>
        <dbReference type="ARBA" id="ARBA00023125"/>
    </source>
</evidence>
<protein>
    <submittedName>
        <fullName evidence="4">Predicted transcriptional regulators</fullName>
    </submittedName>
</protein>
<dbReference type="PANTHER" id="PTHR46797">
    <property type="entry name" value="HTH-TYPE TRANSCRIPTIONAL REGULATOR"/>
    <property type="match status" value="1"/>
</dbReference>
<feature type="domain" description="HTH cro/C1-type" evidence="3">
    <location>
        <begin position="29"/>
        <end position="83"/>
    </location>
</feature>
<dbReference type="SMART" id="SM00530">
    <property type="entry name" value="HTH_XRE"/>
    <property type="match status" value="1"/>
</dbReference>
<reference evidence="4" key="1">
    <citation type="journal article" date="2011" name="Environ. Microbiol.">
        <title>Time-series analyses of Monterey Bay coastal microbial picoplankton using a 'genome proxy' microarray.</title>
        <authorList>
            <person name="Rich V.I."/>
            <person name="Pham V.D."/>
            <person name="Eppley J."/>
            <person name="Shi Y."/>
            <person name="DeLong E.F."/>
        </authorList>
    </citation>
    <scope>NUCLEOTIDE SEQUENCE</scope>
</reference>
<name>E0Y203_9PROT</name>
<organism evidence="4">
    <name type="scientific">uncultured alpha proteobacterium EF100_94H03</name>
    <dbReference type="NCBI Taxonomy" id="710800"/>
    <lineage>
        <taxon>Bacteria</taxon>
        <taxon>Pseudomonadati</taxon>
        <taxon>Pseudomonadota</taxon>
        <taxon>Alphaproteobacteria</taxon>
        <taxon>environmental samples</taxon>
    </lineage>
</organism>
<dbReference type="GO" id="GO:0003700">
    <property type="term" value="F:DNA-binding transcription factor activity"/>
    <property type="evidence" value="ECO:0007669"/>
    <property type="project" value="TreeGrafter"/>
</dbReference>
<dbReference type="EMBL" id="GU474946">
    <property type="protein sequence ID" value="ADI20694.1"/>
    <property type="molecule type" value="Genomic_DNA"/>
</dbReference>
<dbReference type="Gene3D" id="2.60.120.10">
    <property type="entry name" value="Jelly Rolls"/>
    <property type="match status" value="1"/>
</dbReference>
<sequence>MPPDPLLVTNRASPADEVPQPPLDLGNRIRELRSEHGWSLDEAAAQTSLSRSSLFKIEKNRMSPTFDALRKLAEGFGLAMAELVGQQTNWGGAGRRSITRHEAKPTHSTTNYDYRPLAQDLAHKAMQPFELVLRARSLDDFQNWDRHDAEDFVHVLSGTMALYTEFYEPVILGPGDNIYYDGRMGHACISQGDTDAVVLWVSAT</sequence>
<feature type="region of interest" description="Disordered" evidence="2">
    <location>
        <begin position="91"/>
        <end position="111"/>
    </location>
</feature>
<dbReference type="PANTHER" id="PTHR46797:SF20">
    <property type="entry name" value="BLR4304 PROTEIN"/>
    <property type="match status" value="1"/>
</dbReference>
<dbReference type="AlphaFoldDB" id="E0Y203"/>
<dbReference type="SUPFAM" id="SSF51182">
    <property type="entry name" value="RmlC-like cupins"/>
    <property type="match status" value="1"/>
</dbReference>
<evidence type="ECO:0000313" key="4">
    <source>
        <dbReference type="EMBL" id="ADI20694.1"/>
    </source>
</evidence>
<dbReference type="InterPro" id="IPR013096">
    <property type="entry name" value="Cupin_2"/>
</dbReference>
<evidence type="ECO:0000259" key="3">
    <source>
        <dbReference type="PROSITE" id="PS50943"/>
    </source>
</evidence>
<dbReference type="PROSITE" id="PS50943">
    <property type="entry name" value="HTH_CROC1"/>
    <property type="match status" value="1"/>
</dbReference>
<dbReference type="GO" id="GO:0005829">
    <property type="term" value="C:cytosol"/>
    <property type="evidence" value="ECO:0007669"/>
    <property type="project" value="TreeGrafter"/>
</dbReference>
<dbReference type="InterPro" id="IPR014710">
    <property type="entry name" value="RmlC-like_jellyroll"/>
</dbReference>
<evidence type="ECO:0000256" key="2">
    <source>
        <dbReference type="SAM" id="MobiDB-lite"/>
    </source>
</evidence>
<dbReference type="Pfam" id="PF07883">
    <property type="entry name" value="Cupin_2"/>
    <property type="match status" value="1"/>
</dbReference>